<feature type="domain" description="Methylated-DNA-[protein]-cysteine S-methyltransferase DNA binding" evidence="9">
    <location>
        <begin position="114"/>
        <end position="191"/>
    </location>
</feature>
<dbReference type="SUPFAM" id="SSF53155">
    <property type="entry name" value="Methylated DNA-protein cysteine methyltransferase domain"/>
    <property type="match status" value="1"/>
</dbReference>
<keyword evidence="12" id="KW-1185">Reference proteome</keyword>
<dbReference type="InterPro" id="IPR036217">
    <property type="entry name" value="MethylDNA_cys_MeTrfase_DNAb"/>
</dbReference>
<evidence type="ECO:0000256" key="7">
    <source>
        <dbReference type="ARBA" id="ARBA00023204"/>
    </source>
</evidence>
<comment type="catalytic activity">
    <reaction evidence="1">
        <text>a 4-O-methyl-thymidine in DNA + L-cysteinyl-[protein] = a thymidine in DNA + S-methyl-L-cysteinyl-[protein]</text>
        <dbReference type="Rhea" id="RHEA:53428"/>
        <dbReference type="Rhea" id="RHEA-COMP:10131"/>
        <dbReference type="Rhea" id="RHEA-COMP:10132"/>
        <dbReference type="Rhea" id="RHEA-COMP:13555"/>
        <dbReference type="Rhea" id="RHEA-COMP:13556"/>
        <dbReference type="ChEBI" id="CHEBI:29950"/>
        <dbReference type="ChEBI" id="CHEBI:82612"/>
        <dbReference type="ChEBI" id="CHEBI:137386"/>
        <dbReference type="ChEBI" id="CHEBI:137387"/>
        <dbReference type="EC" id="2.1.1.63"/>
    </reaction>
</comment>
<dbReference type="InterPro" id="IPR036388">
    <property type="entry name" value="WH-like_DNA-bd_sf"/>
</dbReference>
<dbReference type="RefSeq" id="WP_094404510.1">
    <property type="nucleotide sequence ID" value="NZ_NMVO01000001.1"/>
</dbReference>
<reference evidence="11 12" key="1">
    <citation type="submission" date="2017-07" db="EMBL/GenBank/DDBJ databases">
        <title>Draft whole genome sequences of clinical Proprionibacteriaceae strains.</title>
        <authorList>
            <person name="Bernier A.-M."/>
            <person name="Bernard K."/>
            <person name="Domingo M.-C."/>
        </authorList>
    </citation>
    <scope>NUCLEOTIDE SEQUENCE [LARGE SCALE GENOMIC DNA]</scope>
    <source>
        <strain evidence="11 12">NML 030167</strain>
    </source>
</reference>
<keyword evidence="4 11" id="KW-0489">Methyltransferase</keyword>
<evidence type="ECO:0000256" key="4">
    <source>
        <dbReference type="ARBA" id="ARBA00022603"/>
    </source>
</evidence>
<dbReference type="CDD" id="cd06445">
    <property type="entry name" value="ATase"/>
    <property type="match status" value="1"/>
</dbReference>
<evidence type="ECO:0000256" key="2">
    <source>
        <dbReference type="ARBA" id="ARBA00008711"/>
    </source>
</evidence>
<dbReference type="InterPro" id="IPR036631">
    <property type="entry name" value="MGMT_N_sf"/>
</dbReference>
<dbReference type="Pfam" id="PF01035">
    <property type="entry name" value="DNA_binding_1"/>
    <property type="match status" value="1"/>
</dbReference>
<evidence type="ECO:0000259" key="9">
    <source>
        <dbReference type="Pfam" id="PF01035"/>
    </source>
</evidence>
<comment type="catalytic activity">
    <reaction evidence="8">
        <text>a 6-O-methyl-2'-deoxyguanosine in DNA + L-cysteinyl-[protein] = S-methyl-L-cysteinyl-[protein] + a 2'-deoxyguanosine in DNA</text>
        <dbReference type="Rhea" id="RHEA:24000"/>
        <dbReference type="Rhea" id="RHEA-COMP:10131"/>
        <dbReference type="Rhea" id="RHEA-COMP:10132"/>
        <dbReference type="Rhea" id="RHEA-COMP:11367"/>
        <dbReference type="Rhea" id="RHEA-COMP:11368"/>
        <dbReference type="ChEBI" id="CHEBI:29950"/>
        <dbReference type="ChEBI" id="CHEBI:82612"/>
        <dbReference type="ChEBI" id="CHEBI:85445"/>
        <dbReference type="ChEBI" id="CHEBI:85448"/>
        <dbReference type="EC" id="2.1.1.63"/>
    </reaction>
</comment>
<gene>
    <name evidence="11" type="ORF">CGZ94_02315</name>
</gene>
<dbReference type="GO" id="GO:0006281">
    <property type="term" value="P:DNA repair"/>
    <property type="evidence" value="ECO:0007669"/>
    <property type="project" value="UniProtKB-KW"/>
</dbReference>
<comment type="caution">
    <text evidence="11">The sequence shown here is derived from an EMBL/GenBank/DDBJ whole genome shotgun (WGS) entry which is preliminary data.</text>
</comment>
<keyword evidence="5 11" id="KW-0808">Transferase</keyword>
<evidence type="ECO:0000259" key="10">
    <source>
        <dbReference type="Pfam" id="PF02870"/>
    </source>
</evidence>
<sequence>MTTEQEETERLAALTERFTARAEGAGLIDIAWRTVDSPIGQLLLAATEQGVVRVGFAIEGHDAVLAELAERISPRILHGPRRLDAAAYRLDHYFTGRHDEPRVPLDLRLARGYRAEVVRALARIPYGATVSYAELAAETGRPRAVRAVGTACATNPLPLLLPCHRVVRSDGGTGAYRGGAEAKAYLLEMEAAHPRR</sequence>
<dbReference type="PANTHER" id="PTHR10815">
    <property type="entry name" value="METHYLATED-DNA--PROTEIN-CYSTEINE METHYLTRANSFERASE"/>
    <property type="match status" value="1"/>
</dbReference>
<dbReference type="PANTHER" id="PTHR10815:SF13">
    <property type="entry name" value="METHYLATED-DNA--PROTEIN-CYSTEINE METHYLTRANSFERASE"/>
    <property type="match status" value="1"/>
</dbReference>
<dbReference type="NCBIfam" id="TIGR00589">
    <property type="entry name" value="ogt"/>
    <property type="match status" value="1"/>
</dbReference>
<evidence type="ECO:0000256" key="8">
    <source>
        <dbReference type="ARBA" id="ARBA00049348"/>
    </source>
</evidence>
<dbReference type="EC" id="2.1.1.63" evidence="3"/>
<protein>
    <recommendedName>
        <fullName evidence="3">methylated-DNA--[protein]-cysteine S-methyltransferase</fullName>
        <ecNumber evidence="3">2.1.1.63</ecNumber>
    </recommendedName>
</protein>
<evidence type="ECO:0000313" key="12">
    <source>
        <dbReference type="Proteomes" id="UP000215896"/>
    </source>
</evidence>
<dbReference type="InterPro" id="IPR008332">
    <property type="entry name" value="MethylG_MeTrfase_N"/>
</dbReference>
<evidence type="ECO:0000313" key="11">
    <source>
        <dbReference type="EMBL" id="OYO17738.1"/>
    </source>
</evidence>
<organism evidence="11 12">
    <name type="scientific">Enemella evansiae</name>
    <dbReference type="NCBI Taxonomy" id="2016499"/>
    <lineage>
        <taxon>Bacteria</taxon>
        <taxon>Bacillati</taxon>
        <taxon>Actinomycetota</taxon>
        <taxon>Actinomycetes</taxon>
        <taxon>Propionibacteriales</taxon>
        <taxon>Propionibacteriaceae</taxon>
        <taxon>Enemella</taxon>
    </lineage>
</organism>
<evidence type="ECO:0000256" key="3">
    <source>
        <dbReference type="ARBA" id="ARBA00011918"/>
    </source>
</evidence>
<accession>A0A255GPJ5</accession>
<name>A0A255GPJ5_9ACTN</name>
<dbReference type="PROSITE" id="PS00374">
    <property type="entry name" value="MGMT"/>
    <property type="match status" value="1"/>
</dbReference>
<dbReference type="Gene3D" id="3.30.160.70">
    <property type="entry name" value="Methylated DNA-protein cysteine methyltransferase domain"/>
    <property type="match status" value="1"/>
</dbReference>
<keyword evidence="7" id="KW-0234">DNA repair</keyword>
<evidence type="ECO:0000256" key="6">
    <source>
        <dbReference type="ARBA" id="ARBA00022763"/>
    </source>
</evidence>
<dbReference type="AlphaFoldDB" id="A0A255GPJ5"/>
<dbReference type="InterPro" id="IPR001497">
    <property type="entry name" value="MethylDNA_cys_MeTrfase_AS"/>
</dbReference>
<dbReference type="FunFam" id="1.10.10.10:FF:000214">
    <property type="entry name" value="Methylated-DNA--protein-cysteine methyltransferase"/>
    <property type="match status" value="1"/>
</dbReference>
<dbReference type="Gene3D" id="1.10.10.10">
    <property type="entry name" value="Winged helix-like DNA-binding domain superfamily/Winged helix DNA-binding domain"/>
    <property type="match status" value="1"/>
</dbReference>
<evidence type="ECO:0000256" key="1">
    <source>
        <dbReference type="ARBA" id="ARBA00001286"/>
    </source>
</evidence>
<dbReference type="EMBL" id="NMVO01000001">
    <property type="protein sequence ID" value="OYO17738.1"/>
    <property type="molecule type" value="Genomic_DNA"/>
</dbReference>
<dbReference type="OrthoDB" id="9802228at2"/>
<feature type="domain" description="Methylguanine DNA methyltransferase ribonuclease-like" evidence="10">
    <location>
        <begin position="31"/>
        <end position="107"/>
    </location>
</feature>
<dbReference type="InterPro" id="IPR014048">
    <property type="entry name" value="MethylDNA_cys_MeTrfase_DNA-bd"/>
</dbReference>
<dbReference type="GO" id="GO:0003908">
    <property type="term" value="F:methylated-DNA-[protein]-cysteine S-methyltransferase activity"/>
    <property type="evidence" value="ECO:0007669"/>
    <property type="project" value="UniProtKB-EC"/>
</dbReference>
<evidence type="ECO:0000256" key="5">
    <source>
        <dbReference type="ARBA" id="ARBA00022679"/>
    </source>
</evidence>
<dbReference type="Pfam" id="PF02870">
    <property type="entry name" value="Methyltransf_1N"/>
    <property type="match status" value="1"/>
</dbReference>
<dbReference type="Proteomes" id="UP000215896">
    <property type="component" value="Unassembled WGS sequence"/>
</dbReference>
<keyword evidence="6" id="KW-0227">DNA damage</keyword>
<dbReference type="SUPFAM" id="SSF46767">
    <property type="entry name" value="Methylated DNA-protein cysteine methyltransferase, C-terminal domain"/>
    <property type="match status" value="1"/>
</dbReference>
<dbReference type="GO" id="GO:0032259">
    <property type="term" value="P:methylation"/>
    <property type="evidence" value="ECO:0007669"/>
    <property type="project" value="UniProtKB-KW"/>
</dbReference>
<comment type="similarity">
    <text evidence="2">Belongs to the MGMT family.</text>
</comment>
<proteinExistence type="inferred from homology"/>